<organism evidence="2 3">
    <name type="scientific">Xenoophorus captivus</name>
    <dbReference type="NCBI Taxonomy" id="1517983"/>
    <lineage>
        <taxon>Eukaryota</taxon>
        <taxon>Metazoa</taxon>
        <taxon>Chordata</taxon>
        <taxon>Craniata</taxon>
        <taxon>Vertebrata</taxon>
        <taxon>Euteleostomi</taxon>
        <taxon>Actinopterygii</taxon>
        <taxon>Neopterygii</taxon>
        <taxon>Teleostei</taxon>
        <taxon>Neoteleostei</taxon>
        <taxon>Acanthomorphata</taxon>
        <taxon>Ovalentaria</taxon>
        <taxon>Atherinomorphae</taxon>
        <taxon>Cyprinodontiformes</taxon>
        <taxon>Goodeidae</taxon>
        <taxon>Xenoophorus</taxon>
    </lineage>
</organism>
<protein>
    <recommendedName>
        <fullName evidence="4">PiggyBac transposable element-derived protein domain-containing protein</fullName>
    </recommendedName>
</protein>
<accession>A0ABV0Q4G8</accession>
<evidence type="ECO:0000256" key="1">
    <source>
        <dbReference type="SAM" id="MobiDB-lite"/>
    </source>
</evidence>
<sequence length="123" mass="14000">MGGVDLYDRMISFYPMPSHYTTIMHVFDLAATNSWIECRSDHQVSGKPERKKLQDFDIKLLLADKLIAQAQGSLGQQADKVASDDDERSNEDEDYIPNTTRRHVEPPPNDDIKNMGLSICQRC</sequence>
<feature type="compositionally biased region" description="Acidic residues" evidence="1">
    <location>
        <begin position="84"/>
        <end position="95"/>
    </location>
</feature>
<gene>
    <name evidence="2" type="ORF">XENOCAPTIV_005866</name>
</gene>
<dbReference type="PANTHER" id="PTHR47272:SF2">
    <property type="entry name" value="PIGGYBAC TRANSPOSABLE ELEMENT-DERIVED PROTEIN 3-LIKE"/>
    <property type="match status" value="1"/>
</dbReference>
<dbReference type="PANTHER" id="PTHR47272">
    <property type="entry name" value="DDE_TNP_1_7 DOMAIN-CONTAINING PROTEIN"/>
    <property type="match status" value="1"/>
</dbReference>
<dbReference type="Proteomes" id="UP001434883">
    <property type="component" value="Unassembled WGS sequence"/>
</dbReference>
<evidence type="ECO:0008006" key="4">
    <source>
        <dbReference type="Google" id="ProtNLM"/>
    </source>
</evidence>
<feature type="region of interest" description="Disordered" evidence="1">
    <location>
        <begin position="73"/>
        <end position="115"/>
    </location>
</feature>
<reference evidence="2 3" key="1">
    <citation type="submission" date="2021-06" db="EMBL/GenBank/DDBJ databases">
        <authorList>
            <person name="Palmer J.M."/>
        </authorList>
    </citation>
    <scope>NUCLEOTIDE SEQUENCE [LARGE SCALE GENOMIC DNA]</scope>
    <source>
        <strain evidence="2 3">XC_2019</strain>
        <tissue evidence="2">Muscle</tissue>
    </source>
</reference>
<keyword evidence="3" id="KW-1185">Reference proteome</keyword>
<evidence type="ECO:0000313" key="3">
    <source>
        <dbReference type="Proteomes" id="UP001434883"/>
    </source>
</evidence>
<dbReference type="EMBL" id="JAHRIN010000162">
    <property type="protein sequence ID" value="MEQ2190691.1"/>
    <property type="molecule type" value="Genomic_DNA"/>
</dbReference>
<evidence type="ECO:0000313" key="2">
    <source>
        <dbReference type="EMBL" id="MEQ2190691.1"/>
    </source>
</evidence>
<name>A0ABV0Q4G8_9TELE</name>
<proteinExistence type="predicted"/>
<comment type="caution">
    <text evidence="2">The sequence shown here is derived from an EMBL/GenBank/DDBJ whole genome shotgun (WGS) entry which is preliminary data.</text>
</comment>
<feature type="compositionally biased region" description="Basic and acidic residues" evidence="1">
    <location>
        <begin position="102"/>
        <end position="113"/>
    </location>
</feature>